<keyword evidence="9" id="KW-1185">Reference proteome</keyword>
<dbReference type="GO" id="GO:0005509">
    <property type="term" value="F:calcium ion binding"/>
    <property type="evidence" value="ECO:0007669"/>
    <property type="project" value="UniProtKB-UniRule"/>
</dbReference>
<dbReference type="CDD" id="cd11304">
    <property type="entry name" value="Cadherin_repeat"/>
    <property type="match status" value="2"/>
</dbReference>
<sequence length="531" mass="59411">MPRRKHNNPRRGKNYKDEFSSSSSSDQSGLMDKRQCTNKTENNKVCFNTTSENSSVTDQNFTMNNSIQGLRYTTPMTSSPNIGIQPYQNFLPYPPPPFTMQHAQHPDSVGIDTCTLLKEICERIGRVELKLNTLDKIESRLDTIDTKHKQMDSEISNCKDRIGYLEQSVQFLSDVKDEHTALKTKVDYLSNGIESTKTDNKIVRDKIESIETQSLQQNLLFFAIEEKFEKVLVHDEEKGVQRDKKDILFGDSEGTSLRIDENTGDVDVAELSALDPDEGQTTSFSLVDESSVFELQGNMLRVKADAVIDYESQTEYPISVKVEDSGEPKKDFVKNVTITVNNMNEEILSLTLDNNKVAENSDRDTVIGNLLVEDPDNEVETTQTFKFILVNSADGRFRIENGQIKVAQSNANCLSMGGDLCKLNYESTSQYNVEILVTDAGLVPVKSKTFSLAIELINTNDSPRNLQLSDKDQTHAISLVDDNGGLFSVSSTGVVTKATDVELDPSRVYVIKAKITDTGNPEKSVRKIKNF</sequence>
<feature type="domain" description="Cadherin" evidence="7">
    <location>
        <begin position="251"/>
        <end position="352"/>
    </location>
</feature>
<dbReference type="Pfam" id="PF00028">
    <property type="entry name" value="Cadherin"/>
    <property type="match status" value="2"/>
</dbReference>
<dbReference type="SMART" id="SM00112">
    <property type="entry name" value="CA"/>
    <property type="match status" value="2"/>
</dbReference>
<evidence type="ECO:0000256" key="4">
    <source>
        <dbReference type="ARBA" id="ARBA00023180"/>
    </source>
</evidence>
<feature type="compositionally biased region" description="Basic residues" evidence="6">
    <location>
        <begin position="1"/>
        <end position="13"/>
    </location>
</feature>
<feature type="region of interest" description="Disordered" evidence="6">
    <location>
        <begin position="1"/>
        <end position="36"/>
    </location>
</feature>
<dbReference type="GO" id="GO:0005886">
    <property type="term" value="C:plasma membrane"/>
    <property type="evidence" value="ECO:0007669"/>
    <property type="project" value="TreeGrafter"/>
</dbReference>
<dbReference type="PROSITE" id="PS50268">
    <property type="entry name" value="CADHERIN_2"/>
    <property type="match status" value="2"/>
</dbReference>
<evidence type="ECO:0000256" key="6">
    <source>
        <dbReference type="SAM" id="MobiDB-lite"/>
    </source>
</evidence>
<keyword evidence="3" id="KW-1133">Transmembrane helix</keyword>
<feature type="domain" description="Cadherin" evidence="7">
    <location>
        <begin position="357"/>
        <end position="465"/>
    </location>
</feature>
<dbReference type="GO" id="GO:0007156">
    <property type="term" value="P:homophilic cell adhesion via plasma membrane adhesion molecules"/>
    <property type="evidence" value="ECO:0007669"/>
    <property type="project" value="InterPro"/>
</dbReference>
<keyword evidence="3" id="KW-0472">Membrane</keyword>
<evidence type="ECO:0000256" key="2">
    <source>
        <dbReference type="ARBA" id="ARBA00022692"/>
    </source>
</evidence>
<dbReference type="Gene3D" id="1.20.1270.70">
    <property type="entry name" value="Designed single chain three-helix bundle"/>
    <property type="match status" value="1"/>
</dbReference>
<dbReference type="AlphaFoldDB" id="A0A8S3UI80"/>
<organism evidence="8 9">
    <name type="scientific">Mytilus edulis</name>
    <name type="common">Blue mussel</name>
    <dbReference type="NCBI Taxonomy" id="6550"/>
    <lineage>
        <taxon>Eukaryota</taxon>
        <taxon>Metazoa</taxon>
        <taxon>Spiralia</taxon>
        <taxon>Lophotrochozoa</taxon>
        <taxon>Mollusca</taxon>
        <taxon>Bivalvia</taxon>
        <taxon>Autobranchia</taxon>
        <taxon>Pteriomorphia</taxon>
        <taxon>Mytilida</taxon>
        <taxon>Mytiloidea</taxon>
        <taxon>Mytilidae</taxon>
        <taxon>Mytilinae</taxon>
        <taxon>Mytilus</taxon>
    </lineage>
</organism>
<name>A0A8S3UI80_MYTED</name>
<protein>
    <recommendedName>
        <fullName evidence="7">Cadherin domain-containing protein</fullName>
    </recommendedName>
</protein>
<dbReference type="PANTHER" id="PTHR24028">
    <property type="entry name" value="CADHERIN-87A"/>
    <property type="match status" value="1"/>
</dbReference>
<comment type="subcellular location">
    <subcellularLocation>
        <location evidence="1">Membrane</location>
        <topology evidence="1">Single-pass membrane protein</topology>
    </subcellularLocation>
</comment>
<dbReference type="OrthoDB" id="10043560at2759"/>
<evidence type="ECO:0000313" key="8">
    <source>
        <dbReference type="EMBL" id="CAG2243513.1"/>
    </source>
</evidence>
<keyword evidence="2" id="KW-0812">Transmembrane</keyword>
<keyword evidence="5" id="KW-0106">Calcium</keyword>
<comment type="caution">
    <text evidence="8">The sequence shown here is derived from an EMBL/GenBank/DDBJ whole genome shotgun (WGS) entry which is preliminary data.</text>
</comment>
<dbReference type="EMBL" id="CAJPWZ010002703">
    <property type="protein sequence ID" value="CAG2243513.1"/>
    <property type="molecule type" value="Genomic_DNA"/>
</dbReference>
<evidence type="ECO:0000256" key="5">
    <source>
        <dbReference type="PROSITE-ProRule" id="PRU00043"/>
    </source>
</evidence>
<dbReference type="Gene3D" id="2.60.40.60">
    <property type="entry name" value="Cadherins"/>
    <property type="match status" value="2"/>
</dbReference>
<accession>A0A8S3UI80</accession>
<dbReference type="Proteomes" id="UP000683360">
    <property type="component" value="Unassembled WGS sequence"/>
</dbReference>
<dbReference type="InterPro" id="IPR015919">
    <property type="entry name" value="Cadherin-like_sf"/>
</dbReference>
<evidence type="ECO:0000256" key="3">
    <source>
        <dbReference type="ARBA" id="ARBA00022989"/>
    </source>
</evidence>
<gene>
    <name evidence="8" type="ORF">MEDL_55599</name>
</gene>
<evidence type="ECO:0000259" key="7">
    <source>
        <dbReference type="PROSITE" id="PS50268"/>
    </source>
</evidence>
<dbReference type="InterPro" id="IPR050174">
    <property type="entry name" value="Protocadherin/Cadherin-CA"/>
</dbReference>
<dbReference type="PANTHER" id="PTHR24028:SF328">
    <property type="entry name" value="CADHERIN-3"/>
    <property type="match status" value="1"/>
</dbReference>
<reference evidence="8" key="1">
    <citation type="submission" date="2021-03" db="EMBL/GenBank/DDBJ databases">
        <authorList>
            <person name="Bekaert M."/>
        </authorList>
    </citation>
    <scope>NUCLEOTIDE SEQUENCE</scope>
</reference>
<proteinExistence type="predicted"/>
<keyword evidence="4" id="KW-0325">Glycoprotein</keyword>
<dbReference type="InterPro" id="IPR002126">
    <property type="entry name" value="Cadherin-like_dom"/>
</dbReference>
<dbReference type="SUPFAM" id="SSF49313">
    <property type="entry name" value="Cadherin-like"/>
    <property type="match status" value="2"/>
</dbReference>
<evidence type="ECO:0000313" key="9">
    <source>
        <dbReference type="Proteomes" id="UP000683360"/>
    </source>
</evidence>
<evidence type="ECO:0000256" key="1">
    <source>
        <dbReference type="ARBA" id="ARBA00004167"/>
    </source>
</evidence>